<proteinExistence type="predicted"/>
<accession>A0AAE1AZB7</accession>
<comment type="caution">
    <text evidence="1">The sequence shown here is derived from an EMBL/GenBank/DDBJ whole genome shotgun (WGS) entry which is preliminary data.</text>
</comment>
<evidence type="ECO:0000313" key="1">
    <source>
        <dbReference type="EMBL" id="KAK3796683.1"/>
    </source>
</evidence>
<dbReference type="AlphaFoldDB" id="A0AAE1AZB7"/>
<protein>
    <submittedName>
        <fullName evidence="1">Uncharacterized protein</fullName>
    </submittedName>
</protein>
<sequence>MASRTVTNKKVKEGDIFGSSRVRANKRPIVNQQPKARQIALSAEGRLAQPLTLLVLAIVLTEPRHVYTGQLLARRVHWHRPGI</sequence>
<keyword evidence="2" id="KW-1185">Reference proteome</keyword>
<organism evidence="1 2">
    <name type="scientific">Elysia crispata</name>
    <name type="common">lettuce slug</name>
    <dbReference type="NCBI Taxonomy" id="231223"/>
    <lineage>
        <taxon>Eukaryota</taxon>
        <taxon>Metazoa</taxon>
        <taxon>Spiralia</taxon>
        <taxon>Lophotrochozoa</taxon>
        <taxon>Mollusca</taxon>
        <taxon>Gastropoda</taxon>
        <taxon>Heterobranchia</taxon>
        <taxon>Euthyneura</taxon>
        <taxon>Panpulmonata</taxon>
        <taxon>Sacoglossa</taxon>
        <taxon>Placobranchoidea</taxon>
        <taxon>Plakobranchidae</taxon>
        <taxon>Elysia</taxon>
    </lineage>
</organism>
<evidence type="ECO:0000313" key="2">
    <source>
        <dbReference type="Proteomes" id="UP001283361"/>
    </source>
</evidence>
<name>A0AAE1AZB7_9GAST</name>
<reference evidence="1" key="1">
    <citation type="journal article" date="2023" name="G3 (Bethesda)">
        <title>A reference genome for the long-term kleptoplast-retaining sea slug Elysia crispata morphotype clarki.</title>
        <authorList>
            <person name="Eastman K.E."/>
            <person name="Pendleton A.L."/>
            <person name="Shaikh M.A."/>
            <person name="Suttiyut T."/>
            <person name="Ogas R."/>
            <person name="Tomko P."/>
            <person name="Gavelis G."/>
            <person name="Widhalm J.R."/>
            <person name="Wisecaver J.H."/>
        </authorList>
    </citation>
    <scope>NUCLEOTIDE SEQUENCE</scope>
    <source>
        <strain evidence="1">ECLA1</strain>
    </source>
</reference>
<gene>
    <name evidence="1" type="ORF">RRG08_024901</name>
</gene>
<dbReference type="Proteomes" id="UP001283361">
    <property type="component" value="Unassembled WGS sequence"/>
</dbReference>
<dbReference type="EMBL" id="JAWDGP010000853">
    <property type="protein sequence ID" value="KAK3796683.1"/>
    <property type="molecule type" value="Genomic_DNA"/>
</dbReference>